<dbReference type="RefSeq" id="WP_136927774.1">
    <property type="nucleotide sequence ID" value="NZ_SSMQ01000003.1"/>
</dbReference>
<name>A0A4U1JIY6_9BACT</name>
<keyword evidence="2" id="KW-1185">Reference proteome</keyword>
<evidence type="ECO:0000313" key="1">
    <source>
        <dbReference type="EMBL" id="TKD12474.1"/>
    </source>
</evidence>
<gene>
    <name evidence="1" type="ORF">E8A74_05095</name>
</gene>
<evidence type="ECO:0000313" key="2">
    <source>
        <dbReference type="Proteomes" id="UP000309215"/>
    </source>
</evidence>
<dbReference type="OrthoDB" id="5529659at2"/>
<sequence length="224" mass="24356">MRKIPLSHGMITFLDELEYSEAGLAADPEAAHLAAPFHDAIAKWESLFKKEREGRRDVTRAEAVVAVRNAGLDGLTTRFAAATRAFAAPLLGKMFRDATPGQFIRQALRVQCEKTRDVILTEIGKLEPGHGLAVFGPQLDASVGAAFSALDVRAKTKGNRQVVANETDEWKEGVNALRTTTYAELLKIAVMNKYPKSWVESFFRAAAADVAEDEADPEVATSPG</sequence>
<reference evidence="1 2" key="1">
    <citation type="submission" date="2019-04" db="EMBL/GenBank/DDBJ databases">
        <authorList>
            <person name="Li Y."/>
            <person name="Wang J."/>
        </authorList>
    </citation>
    <scope>NUCLEOTIDE SEQUENCE [LARGE SCALE GENOMIC DNA]</scope>
    <source>
        <strain evidence="1 2">DSM 14668</strain>
    </source>
</reference>
<dbReference type="AlphaFoldDB" id="A0A4U1JIY6"/>
<protein>
    <submittedName>
        <fullName evidence="1">Uncharacterized protein</fullName>
    </submittedName>
</protein>
<organism evidence="1 2">
    <name type="scientific">Polyangium fumosum</name>
    <dbReference type="NCBI Taxonomy" id="889272"/>
    <lineage>
        <taxon>Bacteria</taxon>
        <taxon>Pseudomonadati</taxon>
        <taxon>Myxococcota</taxon>
        <taxon>Polyangia</taxon>
        <taxon>Polyangiales</taxon>
        <taxon>Polyangiaceae</taxon>
        <taxon>Polyangium</taxon>
    </lineage>
</organism>
<dbReference type="EMBL" id="SSMQ01000003">
    <property type="protein sequence ID" value="TKD12474.1"/>
    <property type="molecule type" value="Genomic_DNA"/>
</dbReference>
<accession>A0A4U1JIY6</accession>
<comment type="caution">
    <text evidence="1">The sequence shown here is derived from an EMBL/GenBank/DDBJ whole genome shotgun (WGS) entry which is preliminary data.</text>
</comment>
<proteinExistence type="predicted"/>
<dbReference type="Proteomes" id="UP000309215">
    <property type="component" value="Unassembled WGS sequence"/>
</dbReference>